<protein>
    <recommendedName>
        <fullName evidence="5">NAD(P)-binding protein</fullName>
    </recommendedName>
</protein>
<evidence type="ECO:0000256" key="1">
    <source>
        <dbReference type="ARBA" id="ARBA00006484"/>
    </source>
</evidence>
<dbReference type="PANTHER" id="PTHR24320:SF154">
    <property type="entry name" value="OXIDOREDUCTASE, SHORT-CHAIN DEHYDROGENASE_REDUCTASE FAMILY (AFU_ORTHOLOGUE AFUA_2G04560)"/>
    <property type="match status" value="1"/>
</dbReference>
<dbReference type="GO" id="GO:0016491">
    <property type="term" value="F:oxidoreductase activity"/>
    <property type="evidence" value="ECO:0007669"/>
    <property type="project" value="UniProtKB-KW"/>
</dbReference>
<keyword evidence="4" id="KW-1185">Reference proteome</keyword>
<dbReference type="Gene3D" id="3.40.50.720">
    <property type="entry name" value="NAD(P)-binding Rossmann-like Domain"/>
    <property type="match status" value="1"/>
</dbReference>
<dbReference type="SUPFAM" id="SSF51735">
    <property type="entry name" value="NAD(P)-binding Rossmann-fold domains"/>
    <property type="match status" value="1"/>
</dbReference>
<organism evidence="3 4">
    <name type="scientific">Mycena maculata</name>
    <dbReference type="NCBI Taxonomy" id="230809"/>
    <lineage>
        <taxon>Eukaryota</taxon>
        <taxon>Fungi</taxon>
        <taxon>Dikarya</taxon>
        <taxon>Basidiomycota</taxon>
        <taxon>Agaricomycotina</taxon>
        <taxon>Agaricomycetes</taxon>
        <taxon>Agaricomycetidae</taxon>
        <taxon>Agaricales</taxon>
        <taxon>Marasmiineae</taxon>
        <taxon>Mycenaceae</taxon>
        <taxon>Mycena</taxon>
    </lineage>
</organism>
<sequence>GIAGLGKQSVLALAKKNPAHIYFTGRDAECAANLIAQVKLEGTASSARLTFLKCDMSSLANVAEVTKQLAIKTERLDIMMCNAGVLSVAPCLTAGGYEFLFGIHHIAHARLTKLLLPTLLRTPDAHVVIMSSQAFKGAPAAGIE</sequence>
<evidence type="ECO:0000313" key="3">
    <source>
        <dbReference type="EMBL" id="KAJ7772677.1"/>
    </source>
</evidence>
<name>A0AAD7JXN6_9AGAR</name>
<dbReference type="InterPro" id="IPR002347">
    <property type="entry name" value="SDR_fam"/>
</dbReference>
<dbReference type="Proteomes" id="UP001215280">
    <property type="component" value="Unassembled WGS sequence"/>
</dbReference>
<dbReference type="PANTHER" id="PTHR24320">
    <property type="entry name" value="RETINOL DEHYDROGENASE"/>
    <property type="match status" value="1"/>
</dbReference>
<feature type="non-terminal residue" evidence="3">
    <location>
        <position position="144"/>
    </location>
</feature>
<evidence type="ECO:0000256" key="2">
    <source>
        <dbReference type="ARBA" id="ARBA00023002"/>
    </source>
</evidence>
<comment type="caution">
    <text evidence="3">The sequence shown here is derived from an EMBL/GenBank/DDBJ whole genome shotgun (WGS) entry which is preliminary data.</text>
</comment>
<gene>
    <name evidence="3" type="ORF">DFH07DRAFT_725829</name>
</gene>
<accession>A0AAD7JXN6</accession>
<evidence type="ECO:0008006" key="5">
    <source>
        <dbReference type="Google" id="ProtNLM"/>
    </source>
</evidence>
<keyword evidence="2" id="KW-0560">Oxidoreductase</keyword>
<comment type="similarity">
    <text evidence="1">Belongs to the short-chain dehydrogenases/reductases (SDR) family.</text>
</comment>
<reference evidence="3" key="1">
    <citation type="submission" date="2023-03" db="EMBL/GenBank/DDBJ databases">
        <title>Massive genome expansion in bonnet fungi (Mycena s.s.) driven by repeated elements and novel gene families across ecological guilds.</title>
        <authorList>
            <consortium name="Lawrence Berkeley National Laboratory"/>
            <person name="Harder C.B."/>
            <person name="Miyauchi S."/>
            <person name="Viragh M."/>
            <person name="Kuo A."/>
            <person name="Thoen E."/>
            <person name="Andreopoulos B."/>
            <person name="Lu D."/>
            <person name="Skrede I."/>
            <person name="Drula E."/>
            <person name="Henrissat B."/>
            <person name="Morin E."/>
            <person name="Kohler A."/>
            <person name="Barry K."/>
            <person name="LaButti K."/>
            <person name="Morin E."/>
            <person name="Salamov A."/>
            <person name="Lipzen A."/>
            <person name="Mereny Z."/>
            <person name="Hegedus B."/>
            <person name="Baldrian P."/>
            <person name="Stursova M."/>
            <person name="Weitz H."/>
            <person name="Taylor A."/>
            <person name="Grigoriev I.V."/>
            <person name="Nagy L.G."/>
            <person name="Martin F."/>
            <person name="Kauserud H."/>
        </authorList>
    </citation>
    <scope>NUCLEOTIDE SEQUENCE</scope>
    <source>
        <strain evidence="3">CBHHK188m</strain>
    </source>
</reference>
<feature type="non-terminal residue" evidence="3">
    <location>
        <position position="1"/>
    </location>
</feature>
<dbReference type="EMBL" id="JARJLG010000019">
    <property type="protein sequence ID" value="KAJ7772677.1"/>
    <property type="molecule type" value="Genomic_DNA"/>
</dbReference>
<proteinExistence type="inferred from homology"/>
<dbReference type="Pfam" id="PF00106">
    <property type="entry name" value="adh_short"/>
    <property type="match status" value="1"/>
</dbReference>
<evidence type="ECO:0000313" key="4">
    <source>
        <dbReference type="Proteomes" id="UP001215280"/>
    </source>
</evidence>
<dbReference type="AlphaFoldDB" id="A0AAD7JXN6"/>
<dbReference type="InterPro" id="IPR036291">
    <property type="entry name" value="NAD(P)-bd_dom_sf"/>
</dbReference>